<dbReference type="AlphaFoldDB" id="A0A0K8PII7"/>
<name>A0A0K8PII7_STRAJ</name>
<evidence type="ECO:0000313" key="1">
    <source>
        <dbReference type="EMBL" id="GAP47533.1"/>
    </source>
</evidence>
<keyword evidence="2" id="KW-1185">Reference proteome</keyword>
<sequence>MMGDHGVQLPGDPQPLLGDATTGLRFLARLRPQPAAYEGAGGVPAAAGIRRRVA</sequence>
<dbReference type="EMBL" id="DF968236">
    <property type="protein sequence ID" value="GAP47533.1"/>
    <property type="molecule type" value="Genomic_DNA"/>
</dbReference>
<accession>A0A0K8PII7</accession>
<reference evidence="1" key="1">
    <citation type="journal article" date="2015" name="Genome Announc.">
        <title>Draft Genome Sequence of Thiostrepton-Producing Streptomyces azureus ATCC 14921.</title>
        <authorList>
            <person name="Sakihara K."/>
            <person name="Maeda J."/>
            <person name="Tashiro K."/>
            <person name="Fujino Y."/>
            <person name="Kuhara S."/>
            <person name="Ohshima T."/>
            <person name="Ogata S."/>
            <person name="Doi K."/>
        </authorList>
    </citation>
    <scope>NUCLEOTIDE SEQUENCE [LARGE SCALE GENOMIC DNA]</scope>
    <source>
        <strain evidence="1">ATCC14921</strain>
    </source>
</reference>
<evidence type="ECO:0000313" key="2">
    <source>
        <dbReference type="Proteomes" id="UP000053859"/>
    </source>
</evidence>
<protein>
    <submittedName>
        <fullName evidence="1">Uncharacterized protein</fullName>
    </submittedName>
</protein>
<dbReference type="Proteomes" id="UP000053859">
    <property type="component" value="Unassembled WGS sequence"/>
</dbReference>
<proteinExistence type="predicted"/>
<gene>
    <name evidence="1" type="ORF">SAZU_2270</name>
</gene>
<organism evidence="1 2">
    <name type="scientific">Streptomyces azureus</name>
    <dbReference type="NCBI Taxonomy" id="146537"/>
    <lineage>
        <taxon>Bacteria</taxon>
        <taxon>Bacillati</taxon>
        <taxon>Actinomycetota</taxon>
        <taxon>Actinomycetes</taxon>
        <taxon>Kitasatosporales</taxon>
        <taxon>Streptomycetaceae</taxon>
        <taxon>Streptomyces</taxon>
    </lineage>
</organism>